<evidence type="ECO:0000256" key="2">
    <source>
        <dbReference type="ARBA" id="ARBA00001971"/>
    </source>
</evidence>
<dbReference type="Gene3D" id="3.90.1230.10">
    <property type="entry name" value="Nitric Oxide Synthase, Chain A, domain 3"/>
    <property type="match status" value="1"/>
</dbReference>
<keyword evidence="7 12" id="KW-0349">Heme</keyword>
<sequence>MMIEEAISFITQFYEETNQSSTKRNERLKAIKQEIIEKGYYRHTKEELTFGARLAWRNSNRCIGRLFWESLKVQDARDIQNEAEFLNAITSHVENATNGGRIIPYITIFAPSFEAPPKIYNNQLIRYAGYEKIGDPSEKSVTHLAEHLGWRGDHTNFDVLPLIYQFPNHPIRYYEYPKSLILEVPIRHSEFPKIEQLNLKWYAVPIISNMDLKIGGITYPTAPFNGWYMVNEIAVRNYLDSFRYNLMEPLAQAMNFSNLKNSSFNKDRVLVEINDAVYQSFKNTGVSMVDHLTAAKQFEKFEATEHAHHRKVTGKWSWLAPPLSPTLTANYHHGYDNTMHETNFYYKKNESSGCPFH</sequence>
<evidence type="ECO:0000256" key="5">
    <source>
        <dbReference type="ARBA" id="ARBA00012735"/>
    </source>
</evidence>
<feature type="domain" description="Nitric oxide synthase (NOS)" evidence="13">
    <location>
        <begin position="61"/>
        <end position="68"/>
    </location>
</feature>
<dbReference type="EC" id="1.14.14.47" evidence="5 12"/>
<comment type="cofactor">
    <cofactor evidence="2 12">
        <name>heme</name>
        <dbReference type="ChEBI" id="CHEBI:30413"/>
    </cofactor>
</comment>
<evidence type="ECO:0000259" key="13">
    <source>
        <dbReference type="PROSITE" id="PS60001"/>
    </source>
</evidence>
<dbReference type="InterPro" id="IPR044943">
    <property type="entry name" value="NOS_dom_1"/>
</dbReference>
<accession>A0ABY3PEM9</accession>
<dbReference type="InterPro" id="IPR050607">
    <property type="entry name" value="NOS"/>
</dbReference>
<dbReference type="InterPro" id="IPR004030">
    <property type="entry name" value="NOS_N"/>
</dbReference>
<dbReference type="PIRSF" id="PIRSF037219">
    <property type="entry name" value="NOS_oxygenase"/>
    <property type="match status" value="1"/>
</dbReference>
<protein>
    <recommendedName>
        <fullName evidence="6 12">Nitric oxide synthase oxygenase</fullName>
        <ecNumber evidence="5 12">1.14.14.47</ecNumber>
    </recommendedName>
</protein>
<evidence type="ECO:0000256" key="4">
    <source>
        <dbReference type="ARBA" id="ARBA00005411"/>
    </source>
</evidence>
<evidence type="ECO:0000313" key="14">
    <source>
        <dbReference type="EMBL" id="UEX90780.1"/>
    </source>
</evidence>
<dbReference type="RefSeq" id="WP_229293260.1">
    <property type="nucleotide sequence ID" value="NZ_CP086654.1"/>
</dbReference>
<comment type="cofactor">
    <cofactor evidence="1">
        <name>(6S)-5,6,7,8-tetrahydrofolate</name>
        <dbReference type="ChEBI" id="CHEBI:57453"/>
    </cofactor>
</comment>
<proteinExistence type="inferred from homology"/>
<organism evidence="14 15">
    <name type="scientific">Staphylococcus ratti</name>
    <dbReference type="NCBI Taxonomy" id="2892440"/>
    <lineage>
        <taxon>Bacteria</taxon>
        <taxon>Bacillati</taxon>
        <taxon>Bacillota</taxon>
        <taxon>Bacilli</taxon>
        <taxon>Bacillales</taxon>
        <taxon>Staphylococcaceae</taxon>
        <taxon>Staphylococcus</taxon>
    </lineage>
</organism>
<comment type="similarity">
    <text evidence="4 12">Belongs to the NOS family. Bacterial NOS oxygenase subfamily.</text>
</comment>
<comment type="miscellaneous">
    <text evidence="12">This protein is similar to the oxygenase domain of eukaryotic nitric oxide synthases but lacks the reductase domain which, in eukaryotes, is responsible for transfer of electrons to the ferric heme during nitric oxide synthesis.</text>
</comment>
<dbReference type="Proteomes" id="UP001197626">
    <property type="component" value="Chromosome"/>
</dbReference>
<keyword evidence="10 12" id="KW-0408">Iron</keyword>
<evidence type="ECO:0000256" key="9">
    <source>
        <dbReference type="ARBA" id="ARBA00023002"/>
    </source>
</evidence>
<dbReference type="InterPro" id="IPR017142">
    <property type="entry name" value="Nitric_oxide_synthase_Oase-su"/>
</dbReference>
<evidence type="ECO:0000256" key="6">
    <source>
        <dbReference type="ARBA" id="ARBA00018859"/>
    </source>
</evidence>
<dbReference type="Pfam" id="PF02898">
    <property type="entry name" value="NO_synthase"/>
    <property type="match status" value="1"/>
</dbReference>
<comment type="subunit">
    <text evidence="12">Homodimer.</text>
</comment>
<evidence type="ECO:0000256" key="11">
    <source>
        <dbReference type="ARBA" id="ARBA00048713"/>
    </source>
</evidence>
<gene>
    <name evidence="14" type="ORF">LN051_03765</name>
</gene>
<dbReference type="Gene3D" id="3.90.340.10">
    <property type="entry name" value="Nitric Oxide Synthase, Chain A, domain 1"/>
    <property type="match status" value="1"/>
</dbReference>
<evidence type="ECO:0000256" key="3">
    <source>
        <dbReference type="ARBA" id="ARBA00002642"/>
    </source>
</evidence>
<name>A0ABY3PEM9_9STAP</name>
<dbReference type="InterPro" id="IPR044940">
    <property type="entry name" value="NOS_dom_2"/>
</dbReference>
<comment type="catalytic activity">
    <reaction evidence="11">
        <text>3 reduced [flavodoxin] + 2 L-arginine + 4 O2 = 3 oxidized [flavodoxin] + 2 L-citrulline + 2 nitric oxide + 4 H2O + 5 H(+)</text>
        <dbReference type="Rhea" id="RHEA:52324"/>
        <dbReference type="Rhea" id="RHEA-COMP:10622"/>
        <dbReference type="Rhea" id="RHEA-COMP:10623"/>
        <dbReference type="ChEBI" id="CHEBI:15377"/>
        <dbReference type="ChEBI" id="CHEBI:15378"/>
        <dbReference type="ChEBI" id="CHEBI:15379"/>
        <dbReference type="ChEBI" id="CHEBI:16480"/>
        <dbReference type="ChEBI" id="CHEBI:32682"/>
        <dbReference type="ChEBI" id="CHEBI:57618"/>
        <dbReference type="ChEBI" id="CHEBI:57743"/>
        <dbReference type="ChEBI" id="CHEBI:58210"/>
        <dbReference type="EC" id="1.14.14.47"/>
    </reaction>
</comment>
<evidence type="ECO:0000256" key="8">
    <source>
        <dbReference type="ARBA" id="ARBA00022723"/>
    </source>
</evidence>
<dbReference type="PANTHER" id="PTHR43410">
    <property type="entry name" value="NITRIC OXIDE SYNTHASE OXYGENASE"/>
    <property type="match status" value="1"/>
</dbReference>
<dbReference type="PROSITE" id="PS60001">
    <property type="entry name" value="NOS"/>
    <property type="match status" value="1"/>
</dbReference>
<dbReference type="EMBL" id="CP086654">
    <property type="protein sequence ID" value="UEX90780.1"/>
    <property type="molecule type" value="Genomic_DNA"/>
</dbReference>
<dbReference type="Gene3D" id="3.90.440.10">
    <property type="entry name" value="Nitric Oxide Synthase,Heme Domain,Chain A domain 2"/>
    <property type="match status" value="1"/>
</dbReference>
<comment type="function">
    <text evidence="3 12">Catalyzes the production of nitric oxide.</text>
</comment>
<keyword evidence="9 12" id="KW-0560">Oxidoreductase</keyword>
<keyword evidence="8 12" id="KW-0479">Metal-binding</keyword>
<evidence type="ECO:0000256" key="1">
    <source>
        <dbReference type="ARBA" id="ARBA00001963"/>
    </source>
</evidence>
<evidence type="ECO:0000256" key="7">
    <source>
        <dbReference type="ARBA" id="ARBA00022617"/>
    </source>
</evidence>
<keyword evidence="15" id="KW-1185">Reference proteome</keyword>
<dbReference type="PANTHER" id="PTHR43410:SF1">
    <property type="entry name" value="NITRIC OXIDE SYNTHASE"/>
    <property type="match status" value="1"/>
</dbReference>
<dbReference type="InterPro" id="IPR044944">
    <property type="entry name" value="NOS_dom_3"/>
</dbReference>
<evidence type="ECO:0000256" key="10">
    <source>
        <dbReference type="ARBA" id="ARBA00023004"/>
    </source>
</evidence>
<evidence type="ECO:0000313" key="15">
    <source>
        <dbReference type="Proteomes" id="UP001197626"/>
    </source>
</evidence>
<reference evidence="14 15" key="1">
    <citation type="journal article" date="2022" name="Pathogens">
        <title>Staphylococcus ratti sp. nov. Isolated from a Lab Rat.</title>
        <authorList>
            <person name="Kovarovic V."/>
            <person name="Sedlacek I."/>
            <person name="Petras P."/>
            <person name="Kralova S."/>
            <person name="Maslanova I."/>
            <person name="Svec P."/>
            <person name="Neumann-Schaal M."/>
            <person name="Botka T."/>
            <person name="Gelbicova T."/>
            <person name="Stankova E."/>
            <person name="Doskar J."/>
            <person name="Pantucek R."/>
        </authorList>
    </citation>
    <scope>NUCLEOTIDE SEQUENCE [LARGE SCALE GENOMIC DNA]</scope>
    <source>
        <strain evidence="14 15">CCM 9025</strain>
    </source>
</reference>
<dbReference type="InterPro" id="IPR036119">
    <property type="entry name" value="NOS_N_sf"/>
</dbReference>
<evidence type="ECO:0000256" key="12">
    <source>
        <dbReference type="PIRNR" id="PIRNR037219"/>
    </source>
</evidence>
<dbReference type="SUPFAM" id="SSF56512">
    <property type="entry name" value="Nitric oxide (NO) synthase oxygenase domain"/>
    <property type="match status" value="1"/>
</dbReference>